<name>A0AAP3CTK1_BACMO</name>
<dbReference type="EMBL" id="JALAQA010000006">
    <property type="protein sequence ID" value="MCY8510425.1"/>
    <property type="molecule type" value="Genomic_DNA"/>
</dbReference>
<feature type="transmembrane region" description="Helical" evidence="1">
    <location>
        <begin position="60"/>
        <end position="83"/>
    </location>
</feature>
<feature type="transmembrane region" description="Helical" evidence="1">
    <location>
        <begin position="34"/>
        <end position="54"/>
    </location>
</feature>
<accession>A0AAP3CTK1</accession>
<evidence type="ECO:0000313" key="3">
    <source>
        <dbReference type="Proteomes" id="UP001075387"/>
    </source>
</evidence>
<evidence type="ECO:0000313" key="2">
    <source>
        <dbReference type="EMBL" id="MCY8510425.1"/>
    </source>
</evidence>
<organism evidence="2 3">
    <name type="scientific">Bacillus mojavensis</name>
    <dbReference type="NCBI Taxonomy" id="72360"/>
    <lineage>
        <taxon>Bacteria</taxon>
        <taxon>Bacillati</taxon>
        <taxon>Bacillota</taxon>
        <taxon>Bacilli</taxon>
        <taxon>Bacillales</taxon>
        <taxon>Bacillaceae</taxon>
        <taxon>Bacillus</taxon>
    </lineage>
</organism>
<keyword evidence="1" id="KW-0812">Transmembrane</keyword>
<sequence length="93" mass="10617">MFFFYVMAIATACISACVSIFLRLRMPQRKWPECILAVLIVLGVITIWCSIFFVGGWDGMALGMLGIHVIVGAFAGYLIETVFRLLKRQIWRR</sequence>
<evidence type="ECO:0000256" key="1">
    <source>
        <dbReference type="SAM" id="Phobius"/>
    </source>
</evidence>
<feature type="transmembrane region" description="Helical" evidence="1">
    <location>
        <begin position="6"/>
        <end position="22"/>
    </location>
</feature>
<keyword evidence="1" id="KW-1133">Transmembrane helix</keyword>
<keyword evidence="1" id="KW-0472">Membrane</keyword>
<dbReference type="Pfam" id="PF14150">
    <property type="entry name" value="YesK"/>
    <property type="match status" value="1"/>
</dbReference>
<dbReference type="InterPro" id="IPR025434">
    <property type="entry name" value="YesK-like"/>
</dbReference>
<dbReference type="RefSeq" id="WP_268446555.1">
    <property type="nucleotide sequence ID" value="NZ_JALAQA010000006.1"/>
</dbReference>
<proteinExistence type="predicted"/>
<gene>
    <name evidence="2" type="ORF">MOD07_12790</name>
</gene>
<dbReference type="Proteomes" id="UP001075387">
    <property type="component" value="Unassembled WGS sequence"/>
</dbReference>
<dbReference type="AlphaFoldDB" id="A0AAP3CTK1"/>
<reference evidence="2" key="1">
    <citation type="submission" date="2022-02" db="EMBL/GenBank/DDBJ databases">
        <title>Crop Bioprotection Bacillus Genome Sequencing.</title>
        <authorList>
            <person name="Dunlap C."/>
        </authorList>
    </citation>
    <scope>NUCLEOTIDE SEQUENCE</scope>
    <source>
        <strain evidence="2">CK3O2B-54A</strain>
    </source>
</reference>
<comment type="caution">
    <text evidence="2">The sequence shown here is derived from an EMBL/GenBank/DDBJ whole genome shotgun (WGS) entry which is preliminary data.</text>
</comment>
<protein>
    <submittedName>
        <fullName evidence="2">YesK-like family protein</fullName>
    </submittedName>
</protein>